<evidence type="ECO:0000313" key="2">
    <source>
        <dbReference type="Proteomes" id="UP001497382"/>
    </source>
</evidence>
<keyword evidence="2" id="KW-1185">Reference proteome</keyword>
<gene>
    <name evidence="1" type="ORF">LARSCL_LOCUS5712</name>
</gene>
<sequence>MRFLCLFIDAFDFSTTELPRISAELVYETPASSLED</sequence>
<accession>A0AAV1ZHL9</accession>
<name>A0AAV1ZHL9_9ARAC</name>
<proteinExistence type="predicted"/>
<reference evidence="1 2" key="1">
    <citation type="submission" date="2024-04" db="EMBL/GenBank/DDBJ databases">
        <authorList>
            <person name="Rising A."/>
            <person name="Reimegard J."/>
            <person name="Sonavane S."/>
            <person name="Akerstrom W."/>
            <person name="Nylinder S."/>
            <person name="Hedman E."/>
            <person name="Kallberg Y."/>
        </authorList>
    </citation>
    <scope>NUCLEOTIDE SEQUENCE [LARGE SCALE GENOMIC DNA]</scope>
</reference>
<dbReference type="AlphaFoldDB" id="A0AAV1ZHL9"/>
<comment type="caution">
    <text evidence="1">The sequence shown here is derived from an EMBL/GenBank/DDBJ whole genome shotgun (WGS) entry which is preliminary data.</text>
</comment>
<evidence type="ECO:0000313" key="1">
    <source>
        <dbReference type="EMBL" id="CAL1271232.1"/>
    </source>
</evidence>
<dbReference type="EMBL" id="CAXIEN010000053">
    <property type="protein sequence ID" value="CAL1271232.1"/>
    <property type="molecule type" value="Genomic_DNA"/>
</dbReference>
<organism evidence="1 2">
    <name type="scientific">Larinioides sclopetarius</name>
    <dbReference type="NCBI Taxonomy" id="280406"/>
    <lineage>
        <taxon>Eukaryota</taxon>
        <taxon>Metazoa</taxon>
        <taxon>Ecdysozoa</taxon>
        <taxon>Arthropoda</taxon>
        <taxon>Chelicerata</taxon>
        <taxon>Arachnida</taxon>
        <taxon>Araneae</taxon>
        <taxon>Araneomorphae</taxon>
        <taxon>Entelegynae</taxon>
        <taxon>Araneoidea</taxon>
        <taxon>Araneidae</taxon>
        <taxon>Larinioides</taxon>
    </lineage>
</organism>
<dbReference type="Proteomes" id="UP001497382">
    <property type="component" value="Unassembled WGS sequence"/>
</dbReference>
<protein>
    <submittedName>
        <fullName evidence="1">Uncharacterized protein</fullName>
    </submittedName>
</protein>